<dbReference type="InterPro" id="IPR036424">
    <property type="entry name" value="UPP_synth-like_sf"/>
</dbReference>
<organism evidence="2">
    <name type="scientific">marine sediment metagenome</name>
    <dbReference type="NCBI Taxonomy" id="412755"/>
    <lineage>
        <taxon>unclassified sequences</taxon>
        <taxon>metagenomes</taxon>
        <taxon>ecological metagenomes</taxon>
    </lineage>
</organism>
<dbReference type="GO" id="GO:0000287">
    <property type="term" value="F:magnesium ion binding"/>
    <property type="evidence" value="ECO:0007669"/>
    <property type="project" value="TreeGrafter"/>
</dbReference>
<accession>X1PK06</accession>
<proteinExistence type="predicted"/>
<keyword evidence="1" id="KW-0808">Transferase</keyword>
<dbReference type="GO" id="GO:0016094">
    <property type="term" value="P:polyprenol biosynthetic process"/>
    <property type="evidence" value="ECO:0007669"/>
    <property type="project" value="TreeGrafter"/>
</dbReference>
<evidence type="ECO:0008006" key="3">
    <source>
        <dbReference type="Google" id="ProtNLM"/>
    </source>
</evidence>
<dbReference type="GO" id="GO:0030145">
    <property type="term" value="F:manganese ion binding"/>
    <property type="evidence" value="ECO:0007669"/>
    <property type="project" value="TreeGrafter"/>
</dbReference>
<dbReference type="Gene3D" id="3.40.1180.10">
    <property type="entry name" value="Decaprenyl diphosphate synthase-like"/>
    <property type="match status" value="1"/>
</dbReference>
<dbReference type="AlphaFoldDB" id="X1PK06"/>
<dbReference type="SUPFAM" id="SSF64005">
    <property type="entry name" value="Undecaprenyl diphosphate synthase"/>
    <property type="match status" value="1"/>
</dbReference>
<reference evidence="2" key="1">
    <citation type="journal article" date="2014" name="Front. Microbiol.">
        <title>High frequency of phylogenetically diverse reductive dehalogenase-homologous genes in deep subseafloor sedimentary metagenomes.</title>
        <authorList>
            <person name="Kawai M."/>
            <person name="Futagami T."/>
            <person name="Toyoda A."/>
            <person name="Takaki Y."/>
            <person name="Nishi S."/>
            <person name="Hori S."/>
            <person name="Arai W."/>
            <person name="Tsubouchi T."/>
            <person name="Morono Y."/>
            <person name="Uchiyama I."/>
            <person name="Ito T."/>
            <person name="Fujiyama A."/>
            <person name="Inagaki F."/>
            <person name="Takami H."/>
        </authorList>
    </citation>
    <scope>NUCLEOTIDE SEQUENCE</scope>
    <source>
        <strain evidence="2">Expedition CK06-06</strain>
    </source>
</reference>
<dbReference type="InterPro" id="IPR001441">
    <property type="entry name" value="UPP_synth-like"/>
</dbReference>
<evidence type="ECO:0000313" key="2">
    <source>
        <dbReference type="EMBL" id="GAI56597.1"/>
    </source>
</evidence>
<sequence length="151" mass="17364">MAKASTTKKFTLLPNHIAIVPDGNGRWAERRGLPRLSGHRAGADNMRRMVKYLNEYPIKYLTLYGFSTENWTRPEEEVRGLFQILEEFIDKCAQEIHERGVQLRHLGRLNELPQSLQLAINRAVELTENNTRMILNVAFNYGGRAEILDAV</sequence>
<dbReference type="PANTHER" id="PTHR10291:SF0">
    <property type="entry name" value="DEHYDRODOLICHYL DIPHOSPHATE SYNTHASE 2"/>
    <property type="match status" value="1"/>
</dbReference>
<dbReference type="Pfam" id="PF01255">
    <property type="entry name" value="Prenyltransf"/>
    <property type="match status" value="1"/>
</dbReference>
<dbReference type="GO" id="GO:0008834">
    <property type="term" value="F:ditrans,polycis-undecaprenyl-diphosphate synthase [(2E,6E)-farnesyl-diphosphate specific] activity"/>
    <property type="evidence" value="ECO:0007669"/>
    <property type="project" value="TreeGrafter"/>
</dbReference>
<dbReference type="PANTHER" id="PTHR10291">
    <property type="entry name" value="DEHYDRODOLICHYL DIPHOSPHATE SYNTHASE FAMILY MEMBER"/>
    <property type="match status" value="1"/>
</dbReference>
<dbReference type="NCBIfam" id="TIGR00055">
    <property type="entry name" value="uppS"/>
    <property type="match status" value="1"/>
</dbReference>
<dbReference type="EMBL" id="BARV01035380">
    <property type="protein sequence ID" value="GAI56597.1"/>
    <property type="molecule type" value="Genomic_DNA"/>
</dbReference>
<gene>
    <name evidence="2" type="ORF">S06H3_55218</name>
</gene>
<name>X1PK06_9ZZZZ</name>
<dbReference type="GO" id="GO:0005829">
    <property type="term" value="C:cytosol"/>
    <property type="evidence" value="ECO:0007669"/>
    <property type="project" value="TreeGrafter"/>
</dbReference>
<evidence type="ECO:0000256" key="1">
    <source>
        <dbReference type="ARBA" id="ARBA00022679"/>
    </source>
</evidence>
<comment type="caution">
    <text evidence="2">The sequence shown here is derived from an EMBL/GenBank/DDBJ whole genome shotgun (WGS) entry which is preliminary data.</text>
</comment>
<feature type="non-terminal residue" evidence="2">
    <location>
        <position position="151"/>
    </location>
</feature>
<protein>
    <recommendedName>
        <fullName evidence="3">Di-trans,poly-cis-decaprenylcistransferase</fullName>
    </recommendedName>
</protein>
<dbReference type="CDD" id="cd00475">
    <property type="entry name" value="Cis_IPPS"/>
    <property type="match status" value="1"/>
</dbReference>